<gene>
    <name evidence="1" type="ORF">F3Y22_tig00111402pilonHSYRG01083</name>
</gene>
<evidence type="ECO:0000313" key="1">
    <source>
        <dbReference type="EMBL" id="KAE8679251.1"/>
    </source>
</evidence>
<evidence type="ECO:0000313" key="2">
    <source>
        <dbReference type="Proteomes" id="UP000436088"/>
    </source>
</evidence>
<name>A0A6A2XRR3_HIBSY</name>
<dbReference type="EMBL" id="VEPZ02001331">
    <property type="protein sequence ID" value="KAE8679251.1"/>
    <property type="molecule type" value="Genomic_DNA"/>
</dbReference>
<sequence length="88" mass="10125">MGQNVSFVTSVTCPTVAPAVFKAGPHLSDSAFSLLFMELELEVTVFNDDDLTRRRNSKWKKRYRRRRWGLPPRLKVTANNGWLKSRDG</sequence>
<proteinExistence type="predicted"/>
<accession>A0A6A2XRR3</accession>
<reference evidence="1" key="1">
    <citation type="submission" date="2019-09" db="EMBL/GenBank/DDBJ databases">
        <title>Draft genome information of white flower Hibiscus syriacus.</title>
        <authorList>
            <person name="Kim Y.-M."/>
        </authorList>
    </citation>
    <scope>NUCLEOTIDE SEQUENCE [LARGE SCALE GENOMIC DNA]</scope>
    <source>
        <strain evidence="1">YM2019G1</strain>
    </source>
</reference>
<organism evidence="1 2">
    <name type="scientific">Hibiscus syriacus</name>
    <name type="common">Rose of Sharon</name>
    <dbReference type="NCBI Taxonomy" id="106335"/>
    <lineage>
        <taxon>Eukaryota</taxon>
        <taxon>Viridiplantae</taxon>
        <taxon>Streptophyta</taxon>
        <taxon>Embryophyta</taxon>
        <taxon>Tracheophyta</taxon>
        <taxon>Spermatophyta</taxon>
        <taxon>Magnoliopsida</taxon>
        <taxon>eudicotyledons</taxon>
        <taxon>Gunneridae</taxon>
        <taxon>Pentapetalae</taxon>
        <taxon>rosids</taxon>
        <taxon>malvids</taxon>
        <taxon>Malvales</taxon>
        <taxon>Malvaceae</taxon>
        <taxon>Malvoideae</taxon>
        <taxon>Hibiscus</taxon>
    </lineage>
</organism>
<dbReference type="Proteomes" id="UP000436088">
    <property type="component" value="Unassembled WGS sequence"/>
</dbReference>
<dbReference type="AlphaFoldDB" id="A0A6A2XRR3"/>
<comment type="caution">
    <text evidence="1">The sequence shown here is derived from an EMBL/GenBank/DDBJ whole genome shotgun (WGS) entry which is preliminary data.</text>
</comment>
<keyword evidence="2" id="KW-1185">Reference proteome</keyword>
<protein>
    <submittedName>
        <fullName evidence="1">Uncharacterized protein</fullName>
    </submittedName>
</protein>